<organism evidence="1 2">
    <name type="scientific">Mucilaginibacter polytrichastri</name>
    <dbReference type="NCBI Taxonomy" id="1302689"/>
    <lineage>
        <taxon>Bacteria</taxon>
        <taxon>Pseudomonadati</taxon>
        <taxon>Bacteroidota</taxon>
        <taxon>Sphingobacteriia</taxon>
        <taxon>Sphingobacteriales</taxon>
        <taxon>Sphingobacteriaceae</taxon>
        <taxon>Mucilaginibacter</taxon>
    </lineage>
</organism>
<keyword evidence="2" id="KW-1185">Reference proteome</keyword>
<dbReference type="Pfam" id="PF01731">
    <property type="entry name" value="Arylesterase"/>
    <property type="match status" value="1"/>
</dbReference>
<evidence type="ECO:0000313" key="1">
    <source>
        <dbReference type="EMBL" id="OKS89693.1"/>
    </source>
</evidence>
<comment type="caution">
    <text evidence="1">The sequence shown here is derived from an EMBL/GenBank/DDBJ whole genome shotgun (WGS) entry which is preliminary data.</text>
</comment>
<sequence>MQVSAQLFSQDSLKLISRQFTFTEGPVAEDVTKPNGIVGSADGKYLYVADIERNKIYRYTIDKTVISEAKPRSLTRVLME</sequence>
<dbReference type="Proteomes" id="UP000186720">
    <property type="component" value="Unassembled WGS sequence"/>
</dbReference>
<gene>
    <name evidence="1" type="ORF">RG47T_5178</name>
</gene>
<dbReference type="GO" id="GO:0004064">
    <property type="term" value="F:arylesterase activity"/>
    <property type="evidence" value="ECO:0007669"/>
    <property type="project" value="InterPro"/>
</dbReference>
<dbReference type="SUPFAM" id="SSF63829">
    <property type="entry name" value="Calcium-dependent phosphotriesterase"/>
    <property type="match status" value="1"/>
</dbReference>
<accession>A0A1Q6A6Q0</accession>
<dbReference type="EMBL" id="MPPL01000001">
    <property type="protein sequence ID" value="OKS89693.1"/>
    <property type="molecule type" value="Genomic_DNA"/>
</dbReference>
<evidence type="ECO:0008006" key="3">
    <source>
        <dbReference type="Google" id="ProtNLM"/>
    </source>
</evidence>
<dbReference type="STRING" id="1302689.RG47T_5178"/>
<reference evidence="1 2" key="1">
    <citation type="submission" date="2016-11" db="EMBL/GenBank/DDBJ databases">
        <title>Whole Genome Sequencing of Mucilaginibacter polytrichastri RG4-7(T) isolated from the moss sample.</title>
        <authorList>
            <person name="Li Y."/>
        </authorList>
    </citation>
    <scope>NUCLEOTIDE SEQUENCE [LARGE SCALE GENOMIC DNA]</scope>
    <source>
        <strain evidence="1 2">RG4-7</strain>
    </source>
</reference>
<dbReference type="InterPro" id="IPR011042">
    <property type="entry name" value="6-blade_b-propeller_TolB-like"/>
</dbReference>
<dbReference type="Gene3D" id="2.120.10.30">
    <property type="entry name" value="TolB, C-terminal domain"/>
    <property type="match status" value="1"/>
</dbReference>
<name>A0A1Q6A6Q0_9SPHI</name>
<dbReference type="InterPro" id="IPR002640">
    <property type="entry name" value="Arylesterase"/>
</dbReference>
<proteinExistence type="predicted"/>
<dbReference type="AlphaFoldDB" id="A0A1Q6A6Q0"/>
<evidence type="ECO:0000313" key="2">
    <source>
        <dbReference type="Proteomes" id="UP000186720"/>
    </source>
</evidence>
<protein>
    <recommendedName>
        <fullName evidence="3">SMP-30/Gluconolactonase/LRE-like region domain-containing protein</fullName>
    </recommendedName>
</protein>